<evidence type="ECO:0000259" key="7">
    <source>
        <dbReference type="PROSITE" id="PS50195"/>
    </source>
</evidence>
<dbReference type="Proteomes" id="UP000694845">
    <property type="component" value="Unplaced"/>
</dbReference>
<dbReference type="KEGG" id="aplc:110985615"/>
<organism evidence="8 9">
    <name type="scientific">Acanthaster planci</name>
    <name type="common">Crown-of-thorns starfish</name>
    <dbReference type="NCBI Taxonomy" id="133434"/>
    <lineage>
        <taxon>Eukaryota</taxon>
        <taxon>Metazoa</taxon>
        <taxon>Echinodermata</taxon>
        <taxon>Eleutherozoa</taxon>
        <taxon>Asterozoa</taxon>
        <taxon>Asteroidea</taxon>
        <taxon>Valvatacea</taxon>
        <taxon>Valvatida</taxon>
        <taxon>Acanthasteridae</taxon>
        <taxon>Acanthaster</taxon>
    </lineage>
</organism>
<dbReference type="GO" id="GO:0031901">
    <property type="term" value="C:early endosome membrane"/>
    <property type="evidence" value="ECO:0007669"/>
    <property type="project" value="TreeGrafter"/>
</dbReference>
<name>A0A8B7ZC89_ACAPL</name>
<dbReference type="PANTHER" id="PTHR46571:SF1">
    <property type="entry name" value="SORTING NEXIN-8"/>
    <property type="match status" value="1"/>
</dbReference>
<evidence type="ECO:0000256" key="4">
    <source>
        <dbReference type="ARBA" id="ARBA00022927"/>
    </source>
</evidence>
<dbReference type="InterPro" id="IPR001683">
    <property type="entry name" value="PX_dom"/>
</dbReference>
<accession>A0A8B7ZC89</accession>
<dbReference type="GO" id="GO:0006886">
    <property type="term" value="P:intracellular protein transport"/>
    <property type="evidence" value="ECO:0007669"/>
    <property type="project" value="TreeGrafter"/>
</dbReference>
<feature type="compositionally biased region" description="Polar residues" evidence="6">
    <location>
        <begin position="515"/>
        <end position="530"/>
    </location>
</feature>
<dbReference type="CDD" id="cd07597">
    <property type="entry name" value="BAR_SNX8"/>
    <property type="match status" value="1"/>
</dbReference>
<keyword evidence="4" id="KW-0653">Protein transport</keyword>
<dbReference type="InterPro" id="IPR035704">
    <property type="entry name" value="SNX8/Mvp1_PX"/>
</dbReference>
<dbReference type="SMART" id="SM00312">
    <property type="entry name" value="PX"/>
    <property type="match status" value="1"/>
</dbReference>
<dbReference type="SUPFAM" id="SSF64268">
    <property type="entry name" value="PX domain"/>
    <property type="match status" value="1"/>
</dbReference>
<evidence type="ECO:0000256" key="5">
    <source>
        <dbReference type="ARBA" id="ARBA00023136"/>
    </source>
</evidence>
<evidence type="ECO:0000256" key="1">
    <source>
        <dbReference type="ARBA" id="ARBA00004287"/>
    </source>
</evidence>
<evidence type="ECO:0000256" key="6">
    <source>
        <dbReference type="SAM" id="MobiDB-lite"/>
    </source>
</evidence>
<dbReference type="Gene3D" id="3.30.1520.10">
    <property type="entry name" value="Phox-like domain"/>
    <property type="match status" value="1"/>
</dbReference>
<dbReference type="RefSeq" id="XP_022102445.1">
    <property type="nucleotide sequence ID" value="XM_022246753.1"/>
</dbReference>
<comment type="similarity">
    <text evidence="2">Belongs to the sorting nexin family.</text>
</comment>
<keyword evidence="3" id="KW-0813">Transport</keyword>
<gene>
    <name evidence="9" type="primary">LOC110985615</name>
</gene>
<feature type="domain" description="PX" evidence="7">
    <location>
        <begin position="133"/>
        <end position="241"/>
    </location>
</feature>
<dbReference type="GeneID" id="110985615"/>
<dbReference type="InterPro" id="IPR028662">
    <property type="entry name" value="SNX8/Mvp1"/>
</dbReference>
<keyword evidence="8" id="KW-1185">Reference proteome</keyword>
<dbReference type="CTD" id="29886"/>
<reference evidence="9" key="1">
    <citation type="submission" date="2025-08" db="UniProtKB">
        <authorList>
            <consortium name="RefSeq"/>
        </authorList>
    </citation>
    <scope>IDENTIFICATION</scope>
</reference>
<protein>
    <submittedName>
        <fullName evidence="9">Sorting nexin-8-like isoform X1</fullName>
    </submittedName>
</protein>
<dbReference type="InterPro" id="IPR036871">
    <property type="entry name" value="PX_dom_sf"/>
</dbReference>
<dbReference type="AlphaFoldDB" id="A0A8B7ZC89"/>
<evidence type="ECO:0000313" key="8">
    <source>
        <dbReference type="Proteomes" id="UP000694845"/>
    </source>
</evidence>
<feature type="region of interest" description="Disordered" evidence="6">
    <location>
        <begin position="503"/>
        <end position="530"/>
    </location>
</feature>
<evidence type="ECO:0000256" key="3">
    <source>
        <dbReference type="ARBA" id="ARBA00022448"/>
    </source>
</evidence>
<dbReference type="PROSITE" id="PS50195">
    <property type="entry name" value="PX"/>
    <property type="match status" value="1"/>
</dbReference>
<dbReference type="CDD" id="cd06866">
    <property type="entry name" value="PX_SNX8_Mvp1p_like"/>
    <property type="match status" value="1"/>
</dbReference>
<dbReference type="Pfam" id="PF00787">
    <property type="entry name" value="PX"/>
    <property type="match status" value="1"/>
</dbReference>
<dbReference type="GO" id="GO:0034498">
    <property type="term" value="P:early endosome to Golgi transport"/>
    <property type="evidence" value="ECO:0007669"/>
    <property type="project" value="TreeGrafter"/>
</dbReference>
<dbReference type="InterPro" id="IPR011992">
    <property type="entry name" value="EF-hand-dom_pair"/>
</dbReference>
<dbReference type="Pfam" id="PF19566">
    <property type="entry name" value="Snx8_BAR_dom"/>
    <property type="match status" value="1"/>
</dbReference>
<dbReference type="PANTHER" id="PTHR46571">
    <property type="entry name" value="SORTING NEXIN-8"/>
    <property type="match status" value="1"/>
</dbReference>
<dbReference type="GO" id="GO:0005829">
    <property type="term" value="C:cytosol"/>
    <property type="evidence" value="ECO:0007669"/>
    <property type="project" value="GOC"/>
</dbReference>
<dbReference type="GO" id="GO:0035091">
    <property type="term" value="F:phosphatidylinositol binding"/>
    <property type="evidence" value="ECO:0007669"/>
    <property type="project" value="InterPro"/>
</dbReference>
<proteinExistence type="inferred from homology"/>
<dbReference type="InterPro" id="IPR045734">
    <property type="entry name" value="Snx8_BAR_dom"/>
</dbReference>
<evidence type="ECO:0000313" key="9">
    <source>
        <dbReference type="RefSeq" id="XP_022102445.1"/>
    </source>
</evidence>
<dbReference type="SUPFAM" id="SSF47473">
    <property type="entry name" value="EF-hand"/>
    <property type="match status" value="1"/>
</dbReference>
<dbReference type="OrthoDB" id="10064318at2759"/>
<comment type="subcellular location">
    <subcellularLocation>
        <location evidence="1">Membrane</location>
        <topology evidence="1">Peripheral membrane protein</topology>
        <orientation evidence="1">Cytoplasmic side</orientation>
    </subcellularLocation>
</comment>
<dbReference type="Gene3D" id="1.10.238.10">
    <property type="entry name" value="EF-hand"/>
    <property type="match status" value="1"/>
</dbReference>
<sequence>MADDLAYGTVPSFYREVYDIVCPNPADGKVDQDVFIKILVKSSLPKQTLSTIWEAADNKQGYLTRSGLYKALALTALAQQGKPVSEKMLENYGKEELPKPHLGDLSDLRTLSAQVRREKNPNVLSYTYKDLVALDSVTIDLVPEKKGLLLKHVEYEVKSEFFKSSVMRRYSDFDALYDMLISRYPYRMVPRLPPKKMLGANREFIEGRRRALLRFLTLVVRHPVFHSSDVIRYFLTFQGTDMQHRIKEQFRGTPDEYVTSPLALSAKELVPMDTQMQYSNAREHVKRLFASIYQLKHIVDQMALRSAASASDMLLMAKELNMMGSESQVASTWAMGVNESWPKIKTGLKAISVEFAALADKHSVQGKREDNNVAERIALILDLLQAYKDLGDRLEKGLVKDHQNALAKMGSIKKKKMTATVKGSDHVGEVEQLESRIIEQESQIMTMENRNYFSLHCIQMETQLVHANIDILAEVVQALSKTELQGHKEFVGVWEVLATQSPTLSGGEEQAGPKTPTSPTSPAILTAASF</sequence>
<evidence type="ECO:0000256" key="2">
    <source>
        <dbReference type="ARBA" id="ARBA00010883"/>
    </source>
</evidence>
<keyword evidence="5" id="KW-0472">Membrane</keyword>